<dbReference type="InterPro" id="IPR038063">
    <property type="entry name" value="Transpep_catalytic_dom"/>
</dbReference>
<evidence type="ECO:0000259" key="7">
    <source>
        <dbReference type="PROSITE" id="PS52029"/>
    </source>
</evidence>
<dbReference type="Gene3D" id="2.40.440.10">
    <property type="entry name" value="L,D-transpeptidase catalytic domain-like"/>
    <property type="match status" value="1"/>
</dbReference>
<proteinExistence type="predicted"/>
<dbReference type="InterPro" id="IPR050979">
    <property type="entry name" value="LD-transpeptidase"/>
</dbReference>
<feature type="active site" description="Proton donor/acceptor" evidence="6">
    <location>
        <position position="319"/>
    </location>
</feature>
<dbReference type="AlphaFoldDB" id="A0A4P5P428"/>
<keyword evidence="2" id="KW-0808">Transferase</keyword>
<keyword evidence="9" id="KW-1185">Reference proteome</keyword>
<keyword evidence="4 6" id="KW-0573">Peptidoglycan synthesis</keyword>
<keyword evidence="5 6" id="KW-0961">Cell wall biogenesis/degradation</keyword>
<sequence>MDSPYTISKEHLADQLKHRKILLPLKRDTPKVLQQKINHFSFPDEKENENAVISHNEKKFVIIPEKLGTTIDRKKLLDQLIADLENDTLKKTYPLSDFYVSHDRTKKQLQEKQKQLNQRLGKTIVTLPNKKITLTNQQLFSSVDQEGYFQPELLVPWISELERTYSTIYQNVRFKTIHGEKRQFKNIGNYGWFVDIQASAKRLAKKLNDTSQKNISLVIQGDPKKQPLNVTKDYIEVDLNQQRMYCFREGKRLVSTDIITGQYNKHTATVPGFHTIMDKQKDVSLSGELISGDGSYSVPVGYWMPFLSHGQTITEIGIHDTDHKLEAFGDKEAYRKGFGSYGCVNTPGKQVAKIFQHSYIGMPVFVYGDIYDDAPGEFDKPVDHGTVID</sequence>
<evidence type="ECO:0000256" key="4">
    <source>
        <dbReference type="ARBA" id="ARBA00022984"/>
    </source>
</evidence>
<dbReference type="SUPFAM" id="SSF141523">
    <property type="entry name" value="L,D-transpeptidase catalytic domain-like"/>
    <property type="match status" value="1"/>
</dbReference>
<dbReference type="GO" id="GO:0071972">
    <property type="term" value="F:peptidoglycan L,D-transpeptidase activity"/>
    <property type="evidence" value="ECO:0007669"/>
    <property type="project" value="TreeGrafter"/>
</dbReference>
<dbReference type="InterPro" id="IPR005490">
    <property type="entry name" value="LD_TPept_cat_dom"/>
</dbReference>
<comment type="pathway">
    <text evidence="1 6">Cell wall biogenesis; peptidoglycan biosynthesis.</text>
</comment>
<evidence type="ECO:0000256" key="6">
    <source>
        <dbReference type="PROSITE-ProRule" id="PRU01373"/>
    </source>
</evidence>
<evidence type="ECO:0000256" key="5">
    <source>
        <dbReference type="ARBA" id="ARBA00023316"/>
    </source>
</evidence>
<feature type="active site" description="Nucleophile" evidence="6">
    <location>
        <position position="343"/>
    </location>
</feature>
<comment type="caution">
    <text evidence="8">The sequence shown here is derived from an EMBL/GenBank/DDBJ whole genome shotgun (WGS) entry which is preliminary data.</text>
</comment>
<dbReference type="EMBL" id="BJCC01000001">
    <property type="protein sequence ID" value="GCF92350.1"/>
    <property type="molecule type" value="Genomic_DNA"/>
</dbReference>
<keyword evidence="3 6" id="KW-0133">Cell shape</keyword>
<gene>
    <name evidence="8" type="ORF">NRIC_02410</name>
</gene>
<evidence type="ECO:0000256" key="3">
    <source>
        <dbReference type="ARBA" id="ARBA00022960"/>
    </source>
</evidence>
<name>A0A4P5P428_9ENTE</name>
<dbReference type="GO" id="GO:0005576">
    <property type="term" value="C:extracellular region"/>
    <property type="evidence" value="ECO:0007669"/>
    <property type="project" value="TreeGrafter"/>
</dbReference>
<dbReference type="GO" id="GO:0016740">
    <property type="term" value="F:transferase activity"/>
    <property type="evidence" value="ECO:0007669"/>
    <property type="project" value="UniProtKB-KW"/>
</dbReference>
<dbReference type="Proteomes" id="UP000290567">
    <property type="component" value="Unassembled WGS sequence"/>
</dbReference>
<evidence type="ECO:0000313" key="9">
    <source>
        <dbReference type="Proteomes" id="UP000290567"/>
    </source>
</evidence>
<dbReference type="GO" id="GO:0008360">
    <property type="term" value="P:regulation of cell shape"/>
    <property type="evidence" value="ECO:0007669"/>
    <property type="project" value="UniProtKB-UniRule"/>
</dbReference>
<dbReference type="PANTHER" id="PTHR30582">
    <property type="entry name" value="L,D-TRANSPEPTIDASE"/>
    <property type="match status" value="1"/>
</dbReference>
<evidence type="ECO:0000256" key="1">
    <source>
        <dbReference type="ARBA" id="ARBA00004752"/>
    </source>
</evidence>
<dbReference type="PANTHER" id="PTHR30582:SF33">
    <property type="entry name" value="EXPORTED PROTEIN"/>
    <property type="match status" value="1"/>
</dbReference>
<dbReference type="PROSITE" id="PS52029">
    <property type="entry name" value="LD_TPASE"/>
    <property type="match status" value="1"/>
</dbReference>
<feature type="domain" description="L,D-TPase catalytic" evidence="7">
    <location>
        <begin position="233"/>
        <end position="367"/>
    </location>
</feature>
<dbReference type="InterPro" id="IPR038054">
    <property type="entry name" value="LD_TPept-like_central_sf"/>
</dbReference>
<dbReference type="GO" id="GO:0018104">
    <property type="term" value="P:peptidoglycan-protein cross-linking"/>
    <property type="evidence" value="ECO:0007669"/>
    <property type="project" value="TreeGrafter"/>
</dbReference>
<dbReference type="GO" id="GO:0071555">
    <property type="term" value="P:cell wall organization"/>
    <property type="evidence" value="ECO:0007669"/>
    <property type="project" value="UniProtKB-UniRule"/>
</dbReference>
<evidence type="ECO:0000313" key="8">
    <source>
        <dbReference type="EMBL" id="GCF92350.1"/>
    </source>
</evidence>
<reference evidence="9" key="1">
    <citation type="submission" date="2019-02" db="EMBL/GenBank/DDBJ databases">
        <title>Draft genome sequence of Enterococcus sp. Gos25-1.</title>
        <authorList>
            <person name="Tanaka N."/>
            <person name="Shiwa Y."/>
            <person name="Fujita N."/>
        </authorList>
    </citation>
    <scope>NUCLEOTIDE SEQUENCE [LARGE SCALE GENOMIC DNA]</scope>
    <source>
        <strain evidence="9">Gos25-1</strain>
    </source>
</reference>
<organism evidence="8 9">
    <name type="scientific">Enterococcus florum</name>
    <dbReference type="NCBI Taxonomy" id="2480627"/>
    <lineage>
        <taxon>Bacteria</taxon>
        <taxon>Bacillati</taxon>
        <taxon>Bacillota</taxon>
        <taxon>Bacilli</taxon>
        <taxon>Lactobacillales</taxon>
        <taxon>Enterococcaceae</taxon>
        <taxon>Enterococcus</taxon>
    </lineage>
</organism>
<dbReference type="CDD" id="cd16913">
    <property type="entry name" value="YkuD_like"/>
    <property type="match status" value="1"/>
</dbReference>
<dbReference type="SUPFAM" id="SSF143985">
    <property type="entry name" value="L,D-transpeptidase pre-catalytic domain-like"/>
    <property type="match status" value="1"/>
</dbReference>
<protein>
    <recommendedName>
        <fullName evidence="7">L,D-TPase catalytic domain-containing protein</fullName>
    </recommendedName>
</protein>
<accession>A0A4P5P428</accession>
<dbReference type="Gene3D" id="3.10.20.800">
    <property type="match status" value="1"/>
</dbReference>
<dbReference type="UniPathway" id="UPA00219"/>
<dbReference type="Pfam" id="PF03734">
    <property type="entry name" value="YkuD"/>
    <property type="match status" value="1"/>
</dbReference>
<evidence type="ECO:0000256" key="2">
    <source>
        <dbReference type="ARBA" id="ARBA00022679"/>
    </source>
</evidence>